<gene>
    <name evidence="2" type="ORF">RHSIM_Rhsim06G0024800</name>
</gene>
<protein>
    <submittedName>
        <fullName evidence="2">Uncharacterized protein</fullName>
    </submittedName>
</protein>
<keyword evidence="3" id="KW-1185">Reference proteome</keyword>
<evidence type="ECO:0000313" key="3">
    <source>
        <dbReference type="Proteomes" id="UP000626092"/>
    </source>
</evidence>
<reference evidence="2" key="1">
    <citation type="submission" date="2019-11" db="EMBL/GenBank/DDBJ databases">
        <authorList>
            <person name="Liu Y."/>
            <person name="Hou J."/>
            <person name="Li T.-Q."/>
            <person name="Guan C.-H."/>
            <person name="Wu X."/>
            <person name="Wu H.-Z."/>
            <person name="Ling F."/>
            <person name="Zhang R."/>
            <person name="Shi X.-G."/>
            <person name="Ren J.-P."/>
            <person name="Chen E.-F."/>
            <person name="Sun J.-M."/>
        </authorList>
    </citation>
    <scope>NUCLEOTIDE SEQUENCE</scope>
    <source>
        <strain evidence="2">Adult_tree_wgs_1</strain>
        <tissue evidence="2">Leaves</tissue>
    </source>
</reference>
<sequence>MPMQVLVTFSMVETCNEDFMKFTFGNSKVDGLLPVLVISSKLPNLFSIFILIFWSFFVLFGGIEKELDYFVLMLASVFLVIFVQIMVLPTNIARSRTSDTLEAGSISCALSTDLKELVKLTEAKKSPMDV</sequence>
<feature type="transmembrane region" description="Helical" evidence="1">
    <location>
        <begin position="45"/>
        <end position="63"/>
    </location>
</feature>
<proteinExistence type="predicted"/>
<dbReference type="EMBL" id="WJXA01000006">
    <property type="protein sequence ID" value="KAF7141204.1"/>
    <property type="molecule type" value="Genomic_DNA"/>
</dbReference>
<evidence type="ECO:0000313" key="2">
    <source>
        <dbReference type="EMBL" id="KAF7141204.1"/>
    </source>
</evidence>
<comment type="caution">
    <text evidence="2">The sequence shown here is derived from an EMBL/GenBank/DDBJ whole genome shotgun (WGS) entry which is preliminary data.</text>
</comment>
<organism evidence="2 3">
    <name type="scientific">Rhododendron simsii</name>
    <name type="common">Sims's rhododendron</name>
    <dbReference type="NCBI Taxonomy" id="118357"/>
    <lineage>
        <taxon>Eukaryota</taxon>
        <taxon>Viridiplantae</taxon>
        <taxon>Streptophyta</taxon>
        <taxon>Embryophyta</taxon>
        <taxon>Tracheophyta</taxon>
        <taxon>Spermatophyta</taxon>
        <taxon>Magnoliopsida</taxon>
        <taxon>eudicotyledons</taxon>
        <taxon>Gunneridae</taxon>
        <taxon>Pentapetalae</taxon>
        <taxon>asterids</taxon>
        <taxon>Ericales</taxon>
        <taxon>Ericaceae</taxon>
        <taxon>Ericoideae</taxon>
        <taxon>Rhodoreae</taxon>
        <taxon>Rhododendron</taxon>
    </lineage>
</organism>
<feature type="transmembrane region" description="Helical" evidence="1">
    <location>
        <begin position="69"/>
        <end position="88"/>
    </location>
</feature>
<dbReference type="AlphaFoldDB" id="A0A834GS40"/>
<evidence type="ECO:0000256" key="1">
    <source>
        <dbReference type="SAM" id="Phobius"/>
    </source>
</evidence>
<keyword evidence="1" id="KW-1133">Transmembrane helix</keyword>
<keyword evidence="1" id="KW-0472">Membrane</keyword>
<keyword evidence="1" id="KW-0812">Transmembrane</keyword>
<dbReference type="Proteomes" id="UP000626092">
    <property type="component" value="Unassembled WGS sequence"/>
</dbReference>
<name>A0A834GS40_RHOSS</name>
<accession>A0A834GS40</accession>